<protein>
    <recommendedName>
        <fullName evidence="5">Nitroreductase</fullName>
    </recommendedName>
</protein>
<dbReference type="InterPro" id="IPR004378">
    <property type="entry name" value="F420H2_quin_Rdtase"/>
</dbReference>
<accession>K6W9T4</accession>
<evidence type="ECO:0008006" key="5">
    <source>
        <dbReference type="Google" id="ProtNLM"/>
    </source>
</evidence>
<dbReference type="eggNOG" id="COG4405">
    <property type="taxonomic scope" value="Bacteria"/>
</dbReference>
<dbReference type="Pfam" id="PF04075">
    <property type="entry name" value="F420H2_quin_red"/>
    <property type="match status" value="1"/>
</dbReference>
<dbReference type="STRING" id="1108045.GORHZ_104_00560"/>
<evidence type="ECO:0000256" key="1">
    <source>
        <dbReference type="ARBA" id="ARBA00008710"/>
    </source>
</evidence>
<comment type="caution">
    <text evidence="3">The sequence shown here is derived from an EMBL/GenBank/DDBJ whole genome shotgun (WGS) entry which is preliminary data.</text>
</comment>
<sequence>MGVLTPVAVKIGAIGWMPRFLPQIVVADIFLLRVTGQRYGLLDLGGLPNITLRVPGRRSGIVRDTRLLAVPRGDGWLVAGSYFGGPDMPQWVLNVRAADTVEVDDHGRRQTMAWRELAGTDRDRAWSEMVRVWPNFDLYVARTQRQIPVFLLEPPAAT</sequence>
<dbReference type="InterPro" id="IPR012349">
    <property type="entry name" value="Split_barrel_FMN-bd"/>
</dbReference>
<reference evidence="3 4" key="1">
    <citation type="submission" date="2012-08" db="EMBL/GenBank/DDBJ databases">
        <title>Whole genome shotgun sequence of Gordonia rhizosphera NBRC 16068.</title>
        <authorList>
            <person name="Takarada H."/>
            <person name="Isaki S."/>
            <person name="Hosoyama A."/>
            <person name="Tsuchikane K."/>
            <person name="Katsumata H."/>
            <person name="Baba S."/>
            <person name="Ohji S."/>
            <person name="Yamazaki S."/>
            <person name="Fujita N."/>
        </authorList>
    </citation>
    <scope>NUCLEOTIDE SEQUENCE [LARGE SCALE GENOMIC DNA]</scope>
    <source>
        <strain evidence="3 4">NBRC 16068</strain>
    </source>
</reference>
<dbReference type="PANTHER" id="PTHR39428:SF1">
    <property type="entry name" value="F420H(2)-DEPENDENT QUINONE REDUCTASE RV1261C"/>
    <property type="match status" value="1"/>
</dbReference>
<evidence type="ECO:0000313" key="3">
    <source>
        <dbReference type="EMBL" id="GAB90526.1"/>
    </source>
</evidence>
<organism evidence="3 4">
    <name type="scientific">Gordonia rhizosphera NBRC 16068</name>
    <dbReference type="NCBI Taxonomy" id="1108045"/>
    <lineage>
        <taxon>Bacteria</taxon>
        <taxon>Bacillati</taxon>
        <taxon>Actinomycetota</taxon>
        <taxon>Actinomycetes</taxon>
        <taxon>Mycobacteriales</taxon>
        <taxon>Gordoniaceae</taxon>
        <taxon>Gordonia</taxon>
    </lineage>
</organism>
<dbReference type="PANTHER" id="PTHR39428">
    <property type="entry name" value="F420H(2)-DEPENDENT QUINONE REDUCTASE RV1261C"/>
    <property type="match status" value="1"/>
</dbReference>
<dbReference type="GO" id="GO:0005886">
    <property type="term" value="C:plasma membrane"/>
    <property type="evidence" value="ECO:0007669"/>
    <property type="project" value="TreeGrafter"/>
</dbReference>
<gene>
    <name evidence="3" type="ORF">GORHZ_104_00560</name>
</gene>
<dbReference type="Proteomes" id="UP000008363">
    <property type="component" value="Unassembled WGS sequence"/>
</dbReference>
<keyword evidence="4" id="KW-1185">Reference proteome</keyword>
<evidence type="ECO:0000313" key="4">
    <source>
        <dbReference type="Proteomes" id="UP000008363"/>
    </source>
</evidence>
<dbReference type="RefSeq" id="WP_006333359.1">
    <property type="nucleotide sequence ID" value="NZ_BAHC01000104.1"/>
</dbReference>
<dbReference type="Gene3D" id="2.30.110.10">
    <property type="entry name" value="Electron Transport, Fmn-binding Protein, Chain A"/>
    <property type="match status" value="1"/>
</dbReference>
<dbReference type="GO" id="GO:0070967">
    <property type="term" value="F:coenzyme F420 binding"/>
    <property type="evidence" value="ECO:0007669"/>
    <property type="project" value="TreeGrafter"/>
</dbReference>
<name>K6W9T4_9ACTN</name>
<comment type="catalytic activity">
    <reaction evidence="2">
        <text>oxidized coenzyme F420-(gamma-L-Glu)(n) + a quinol + H(+) = reduced coenzyme F420-(gamma-L-Glu)(n) + a quinone</text>
        <dbReference type="Rhea" id="RHEA:39663"/>
        <dbReference type="Rhea" id="RHEA-COMP:12939"/>
        <dbReference type="Rhea" id="RHEA-COMP:14378"/>
        <dbReference type="ChEBI" id="CHEBI:15378"/>
        <dbReference type="ChEBI" id="CHEBI:24646"/>
        <dbReference type="ChEBI" id="CHEBI:132124"/>
        <dbReference type="ChEBI" id="CHEBI:133980"/>
        <dbReference type="ChEBI" id="CHEBI:139511"/>
    </reaction>
</comment>
<evidence type="ECO:0000256" key="2">
    <source>
        <dbReference type="ARBA" id="ARBA00049106"/>
    </source>
</evidence>
<dbReference type="NCBIfam" id="TIGR00026">
    <property type="entry name" value="hi_GC_TIGR00026"/>
    <property type="match status" value="1"/>
</dbReference>
<dbReference type="AlphaFoldDB" id="K6W9T4"/>
<dbReference type="GO" id="GO:0016491">
    <property type="term" value="F:oxidoreductase activity"/>
    <property type="evidence" value="ECO:0007669"/>
    <property type="project" value="InterPro"/>
</dbReference>
<proteinExistence type="inferred from homology"/>
<dbReference type="OrthoDB" id="8225825at2"/>
<comment type="similarity">
    <text evidence="1">Belongs to the F420H(2)-dependent quinone reductase family.</text>
</comment>
<dbReference type="EMBL" id="BAHC01000104">
    <property type="protein sequence ID" value="GAB90526.1"/>
    <property type="molecule type" value="Genomic_DNA"/>
</dbReference>